<sequence>MPEYFINTLEEYQRVYDNIVDSKNHLREKEYLFVVWLSYEGVVDIFRALTLYIRCAISDATGEHF</sequence>
<evidence type="ECO:0000313" key="1">
    <source>
        <dbReference type="EMBL" id="AKL11910.1"/>
    </source>
</evidence>
<dbReference type="KEGG" id="kin:AB182_11580"/>
<dbReference type="EMBL" id="CP011602">
    <property type="protein sequence ID" value="AKL11910.1"/>
    <property type="molecule type" value="Genomic_DNA"/>
</dbReference>
<protein>
    <submittedName>
        <fullName evidence="1">Uncharacterized protein</fullName>
    </submittedName>
</protein>
<proteinExistence type="predicted"/>
<reference evidence="1 2" key="1">
    <citation type="submission" date="2015-06" db="EMBL/GenBank/DDBJ databases">
        <title>Rapid spread of a carbapenem resistance gene driven by multiple levels of genetic mobility.</title>
        <authorList>
            <person name="Sheppard A.E."/>
            <person name="Stoesser N."/>
            <person name="Wilson D."/>
            <person name="Sebra R."/>
            <person name="Kasarskis A."/>
            <person name="Anson L."/>
            <person name="Giess A."/>
            <person name="Pankhurst L."/>
            <person name="Vaughan A."/>
            <person name="Grim C.J."/>
            <person name="Cox H."/>
            <person name="Yeh A."/>
            <person name="Sifri C.D."/>
            <person name="Walker S."/>
            <person name="Peto T.E."/>
            <person name="Crook D.W."/>
            <person name="Mathers A.J."/>
        </authorList>
    </citation>
    <scope>NUCLEOTIDE SEQUENCE [LARGE SCALE GENOMIC DNA]</scope>
    <source>
        <strain evidence="1 2">CAV1151</strain>
    </source>
</reference>
<gene>
    <name evidence="1" type="ORF">AB182_11580</name>
</gene>
<name>A0AAC8QN98_9ENTR</name>
<evidence type="ECO:0000313" key="2">
    <source>
        <dbReference type="Proteomes" id="UP000035479"/>
    </source>
</evidence>
<accession>A0AAC8QN98</accession>
<organism evidence="1 2">
    <name type="scientific">Phytobacter ursingii</name>
    <dbReference type="NCBI Taxonomy" id="1972431"/>
    <lineage>
        <taxon>Bacteria</taxon>
        <taxon>Pseudomonadati</taxon>
        <taxon>Pseudomonadota</taxon>
        <taxon>Gammaproteobacteria</taxon>
        <taxon>Enterobacterales</taxon>
        <taxon>Enterobacteriaceae</taxon>
        <taxon>Phytobacter</taxon>
    </lineage>
</organism>
<dbReference type="Proteomes" id="UP000035479">
    <property type="component" value="Chromosome"/>
</dbReference>
<dbReference type="AlphaFoldDB" id="A0AAC8QN98"/>